<dbReference type="InterPro" id="IPR010255">
    <property type="entry name" value="Haem_peroxidase_sf"/>
</dbReference>
<comment type="similarity">
    <text evidence="3">Belongs to the peroxidase family. Ascorbate peroxidase subfamily.</text>
</comment>
<evidence type="ECO:0000256" key="17">
    <source>
        <dbReference type="PIRSR" id="PIRSR600823-3"/>
    </source>
</evidence>
<dbReference type="InterPro" id="IPR019794">
    <property type="entry name" value="Peroxidases_AS"/>
</dbReference>
<dbReference type="EMBL" id="CM007648">
    <property type="protein sequence ID" value="ONM12880.1"/>
    <property type="molecule type" value="Genomic_DNA"/>
</dbReference>
<evidence type="ECO:0000256" key="2">
    <source>
        <dbReference type="ARBA" id="ARBA00004613"/>
    </source>
</evidence>
<feature type="binding site" evidence="17">
    <location>
        <position position="264"/>
    </location>
    <ligand>
        <name>Ca(2+)</name>
        <dbReference type="ChEBI" id="CHEBI:29108"/>
        <label>2</label>
    </ligand>
</feature>
<evidence type="ECO:0000256" key="9">
    <source>
        <dbReference type="ARBA" id="ARBA00022837"/>
    </source>
</evidence>
<dbReference type="ExpressionAtlas" id="A0A1D6DVY9">
    <property type="expression patterns" value="baseline and differential"/>
</dbReference>
<feature type="active site" description="Proton acceptor" evidence="15">
    <location>
        <position position="65"/>
    </location>
</feature>
<evidence type="ECO:0000256" key="5">
    <source>
        <dbReference type="ARBA" id="ARBA00022525"/>
    </source>
</evidence>
<dbReference type="SUPFAM" id="SSF48113">
    <property type="entry name" value="Heme-dependent peroxidases"/>
    <property type="match status" value="1"/>
</dbReference>
<feature type="binding site" description="axial binding residue" evidence="17">
    <location>
        <position position="213"/>
    </location>
    <ligand>
        <name>heme b</name>
        <dbReference type="ChEBI" id="CHEBI:60344"/>
    </ligand>
    <ligandPart>
        <name>Fe</name>
        <dbReference type="ChEBI" id="CHEBI:18248"/>
    </ligandPart>
</feature>
<sequence>MASRQTFACYTMALLFAAAAVSAQLSTDFYDDTCPDALDIIESAVRAAVSKESRMGASLLRLHFHDCFVNASAMCHTSKFPSAFHFCFSHEGCDGSVLLDDALGFTGEKTAQPNKNSLRGFDVVDDIKAQLEDACNQTVSCADILAVAARDSVVALGGPTWDVELGRRDGTTANLDDANNDLPAPTLDLGDLIKAFSKKGLSASDMIALSGGHTIGQARCVNFRGRLYNETASLDASLASSLKPRCPGAAGSGDDNTSPLDPATSYVFDNFYYRNLLRNKGLLHSDQQLFSGGGSADAQTTAYASDMAGFFDDFRDAMVKMGAIGVVTGSGGHVRVNCRKTN</sequence>
<evidence type="ECO:0000256" key="11">
    <source>
        <dbReference type="ARBA" id="ARBA00023004"/>
    </source>
</evidence>
<evidence type="ECO:0000259" key="21">
    <source>
        <dbReference type="PROSITE" id="PS50873"/>
    </source>
</evidence>
<keyword evidence="8 17" id="KW-0479">Metal-binding</keyword>
<dbReference type="GO" id="GO:0042744">
    <property type="term" value="P:hydrogen peroxide catabolic process"/>
    <property type="evidence" value="ECO:0007669"/>
    <property type="project" value="UniProtKB-KW"/>
</dbReference>
<evidence type="ECO:0000256" key="13">
    <source>
        <dbReference type="ARBA" id="ARBA00023180"/>
    </source>
</evidence>
<feature type="disulfide bond" evidence="19">
    <location>
        <begin position="220"/>
        <end position="246"/>
    </location>
</feature>
<evidence type="ECO:0000256" key="6">
    <source>
        <dbReference type="ARBA" id="ARBA00022559"/>
    </source>
</evidence>
<keyword evidence="11 17" id="KW-0408">Iron</keyword>
<evidence type="ECO:0000256" key="18">
    <source>
        <dbReference type="PIRSR" id="PIRSR600823-4"/>
    </source>
</evidence>
<comment type="subcellular location">
    <subcellularLocation>
        <location evidence="2 20">Secreted</location>
    </subcellularLocation>
</comment>
<keyword evidence="7 20" id="KW-0349">Heme</keyword>
<feature type="binding site" evidence="17">
    <location>
        <position position="94"/>
    </location>
    <ligand>
        <name>Ca(2+)</name>
        <dbReference type="ChEBI" id="CHEBI:29108"/>
        <label>1</label>
    </ligand>
</feature>
<dbReference type="GO" id="GO:0046872">
    <property type="term" value="F:metal ion binding"/>
    <property type="evidence" value="ECO:0007669"/>
    <property type="project" value="UniProtKB-UniRule"/>
</dbReference>
<comment type="function">
    <text evidence="20">Removal of H(2)O(2), oxidation of toxic reductants, biosynthesis and degradation of lignin, suberization, auxin catabolism, response to environmental stresses such as wounding, pathogen attack and oxidative stress.</text>
</comment>
<keyword evidence="12 19" id="KW-1015">Disulfide bond</keyword>
<keyword evidence="6 20" id="KW-0575">Peroxidase</keyword>
<evidence type="ECO:0000256" key="16">
    <source>
        <dbReference type="PIRSR" id="PIRSR600823-2"/>
    </source>
</evidence>
<evidence type="ECO:0000256" key="4">
    <source>
        <dbReference type="ARBA" id="ARBA00012313"/>
    </source>
</evidence>
<dbReference type="Gene3D" id="1.10.420.10">
    <property type="entry name" value="Peroxidase, domain 2"/>
    <property type="match status" value="1"/>
</dbReference>
<dbReference type="CDD" id="cd00693">
    <property type="entry name" value="secretory_peroxidase"/>
    <property type="match status" value="1"/>
</dbReference>
<feature type="binding site" evidence="17">
    <location>
        <position position="261"/>
    </location>
    <ligand>
        <name>Ca(2+)</name>
        <dbReference type="ChEBI" id="CHEBI:29108"/>
        <label>2</label>
    </ligand>
</feature>
<dbReference type="eggNOG" id="ENOG502QU1K">
    <property type="taxonomic scope" value="Eukaryota"/>
</dbReference>
<dbReference type="GO" id="GO:0005576">
    <property type="term" value="C:extracellular region"/>
    <property type="evidence" value="ECO:0007669"/>
    <property type="project" value="UniProtKB-SubCell"/>
</dbReference>
<dbReference type="GO" id="GO:0140825">
    <property type="term" value="F:lactoperoxidase activity"/>
    <property type="evidence" value="ECO:0007669"/>
    <property type="project" value="UniProtKB-EC"/>
</dbReference>
<feature type="disulfide bond" evidence="19">
    <location>
        <begin position="34"/>
        <end position="135"/>
    </location>
</feature>
<dbReference type="OMA" id="EDACNLT"/>
<evidence type="ECO:0000256" key="19">
    <source>
        <dbReference type="PIRSR" id="PIRSR600823-5"/>
    </source>
</evidence>
<feature type="domain" description="Plant heme peroxidase family profile" evidence="21">
    <location>
        <begin position="24"/>
        <end position="342"/>
    </location>
</feature>
<dbReference type="PROSITE" id="PS00435">
    <property type="entry name" value="PEROXIDASE_1"/>
    <property type="match status" value="1"/>
</dbReference>
<accession>A0A1D6DVY9</accession>
<dbReference type="PRINTS" id="PR00461">
    <property type="entry name" value="PLPEROXIDASE"/>
</dbReference>
<feature type="binding site" evidence="17">
    <location>
        <position position="92"/>
    </location>
    <ligand>
        <name>Ca(2+)</name>
        <dbReference type="ChEBI" id="CHEBI:29108"/>
        <label>1</label>
    </ligand>
</feature>
<keyword evidence="14 20" id="KW-0376">Hydrogen peroxide</keyword>
<evidence type="ECO:0000256" key="12">
    <source>
        <dbReference type="ARBA" id="ARBA00023157"/>
    </source>
</evidence>
<proteinExistence type="inferred from homology"/>
<dbReference type="PROSITE" id="PS50873">
    <property type="entry name" value="PEROXIDASE_4"/>
    <property type="match status" value="1"/>
</dbReference>
<feature type="signal peptide" evidence="20">
    <location>
        <begin position="1"/>
        <end position="23"/>
    </location>
</feature>
<dbReference type="InterPro" id="IPR002016">
    <property type="entry name" value="Haem_peroxidase"/>
</dbReference>
<dbReference type="FunFam" id="1.10.420.10:FF:000006">
    <property type="entry name" value="Peroxidase"/>
    <property type="match status" value="1"/>
</dbReference>
<comment type="similarity">
    <text evidence="20">Belongs to the peroxidase family. Classical plant (class III) peroxidase subfamily.</text>
</comment>
<dbReference type="GO" id="GO:0020037">
    <property type="term" value="F:heme binding"/>
    <property type="evidence" value="ECO:0007669"/>
    <property type="project" value="UniProtKB-UniRule"/>
</dbReference>
<evidence type="ECO:0000256" key="8">
    <source>
        <dbReference type="ARBA" id="ARBA00022723"/>
    </source>
</evidence>
<dbReference type="PANTHER" id="PTHR31388:SF27">
    <property type="entry name" value="PEROXIDASE"/>
    <property type="match status" value="1"/>
</dbReference>
<feature type="binding site" evidence="17">
    <location>
        <position position="269"/>
    </location>
    <ligand>
        <name>Ca(2+)</name>
        <dbReference type="ChEBI" id="CHEBI:29108"/>
        <label>2</label>
    </ligand>
</feature>
<feature type="binding site" evidence="17">
    <location>
        <position position="214"/>
    </location>
    <ligand>
        <name>Ca(2+)</name>
        <dbReference type="ChEBI" id="CHEBI:29108"/>
        <label>2</label>
    </ligand>
</feature>
<feature type="binding site" evidence="17">
    <location>
        <position position="108"/>
    </location>
    <ligand>
        <name>Ca(2+)</name>
        <dbReference type="ChEBI" id="CHEBI:29108"/>
        <label>1</label>
    </ligand>
</feature>
<dbReference type="FunCoup" id="A0A1D6DVY9">
    <property type="interactions" value="178"/>
</dbReference>
<feature type="site" description="Transition state stabilizer" evidence="18">
    <location>
        <position position="61"/>
    </location>
</feature>
<reference evidence="22" key="1">
    <citation type="submission" date="2015-12" db="EMBL/GenBank/DDBJ databases">
        <title>Update maize B73 reference genome by single molecule sequencing technologies.</title>
        <authorList>
            <consortium name="Maize Genome Sequencing Project"/>
            <person name="Ware D."/>
        </authorList>
    </citation>
    <scope>NUCLEOTIDE SEQUENCE [LARGE SCALE GENOMIC DNA]</scope>
    <source>
        <tissue evidence="22">Seedling</tissue>
    </source>
</reference>
<feature type="chain" id="PRO_5011125303" description="Peroxidase" evidence="20">
    <location>
        <begin position="24"/>
        <end position="342"/>
    </location>
</feature>
<feature type="binding site" evidence="17">
    <location>
        <position position="69"/>
    </location>
    <ligand>
        <name>Ca(2+)</name>
        <dbReference type="ChEBI" id="CHEBI:29108"/>
        <label>1</label>
    </ligand>
</feature>
<feature type="binding site" evidence="17">
    <location>
        <position position="96"/>
    </location>
    <ligand>
        <name>Ca(2+)</name>
        <dbReference type="ChEBI" id="CHEBI:29108"/>
        <label>1</label>
    </ligand>
</feature>
<gene>
    <name evidence="22" type="ORF">ZEAMMB73_Zm00001d002042</name>
</gene>
<organism evidence="22">
    <name type="scientific">Zea mays</name>
    <name type="common">Maize</name>
    <dbReference type="NCBI Taxonomy" id="4577"/>
    <lineage>
        <taxon>Eukaryota</taxon>
        <taxon>Viridiplantae</taxon>
        <taxon>Streptophyta</taxon>
        <taxon>Embryophyta</taxon>
        <taxon>Tracheophyta</taxon>
        <taxon>Spermatophyta</taxon>
        <taxon>Magnoliopsida</taxon>
        <taxon>Liliopsida</taxon>
        <taxon>Poales</taxon>
        <taxon>Poaceae</taxon>
        <taxon>PACMAD clade</taxon>
        <taxon>Panicoideae</taxon>
        <taxon>Andropogonodae</taxon>
        <taxon>Andropogoneae</taxon>
        <taxon>Tripsacinae</taxon>
        <taxon>Zea</taxon>
    </lineage>
</organism>
<feature type="disulfide bond" evidence="19">
    <location>
        <begin position="67"/>
        <end position="93"/>
    </location>
</feature>
<dbReference type="InterPro" id="IPR019793">
    <property type="entry name" value="Peroxidases_heam-ligand_BS"/>
</dbReference>
<feature type="binding site" evidence="16">
    <location>
        <position position="183"/>
    </location>
    <ligand>
        <name>substrate</name>
    </ligand>
</feature>
<comment type="cofactor">
    <cofactor evidence="17 20">
        <name>Ca(2+)</name>
        <dbReference type="ChEBI" id="CHEBI:29108"/>
    </cofactor>
    <text evidence="17 20">Binds 2 calcium ions per subunit.</text>
</comment>
<dbReference type="EC" id="1.11.1.7" evidence="4 20"/>
<dbReference type="PRINTS" id="PR00458">
    <property type="entry name" value="PEROXIDASE"/>
</dbReference>
<dbReference type="AlphaFoldDB" id="A0A1D6DVY9"/>
<dbReference type="Pfam" id="PF00141">
    <property type="entry name" value="peroxidase"/>
    <property type="match status" value="1"/>
</dbReference>
<dbReference type="PROSITE" id="PS00436">
    <property type="entry name" value="PEROXIDASE_2"/>
    <property type="match status" value="1"/>
</dbReference>
<name>A0A1D6DVY9_MAIZE</name>
<evidence type="ECO:0000256" key="1">
    <source>
        <dbReference type="ARBA" id="ARBA00000189"/>
    </source>
</evidence>
<keyword evidence="5 20" id="KW-0964">Secreted</keyword>
<dbReference type="GO" id="GO:0006979">
    <property type="term" value="P:response to oxidative stress"/>
    <property type="evidence" value="ECO:0007669"/>
    <property type="project" value="UniProtKB-UniRule"/>
</dbReference>
<keyword evidence="20" id="KW-0732">Signal</keyword>
<protein>
    <recommendedName>
        <fullName evidence="4 20">Peroxidase</fullName>
        <ecNumber evidence="4 20">1.11.1.7</ecNumber>
    </recommendedName>
</protein>
<dbReference type="InParanoid" id="A0A1D6DVY9"/>
<dbReference type="SMR" id="A0A1D6DVY9"/>
<dbReference type="InterPro" id="IPR000823">
    <property type="entry name" value="Peroxidase_pln"/>
</dbReference>
<evidence type="ECO:0000256" key="10">
    <source>
        <dbReference type="ARBA" id="ARBA00023002"/>
    </source>
</evidence>
<evidence type="ECO:0000256" key="14">
    <source>
        <dbReference type="ARBA" id="ARBA00023324"/>
    </source>
</evidence>
<evidence type="ECO:0000313" key="22">
    <source>
        <dbReference type="EMBL" id="ONM12880.1"/>
    </source>
</evidence>
<dbReference type="Gene3D" id="1.10.520.10">
    <property type="match status" value="1"/>
</dbReference>
<comment type="catalytic activity">
    <reaction evidence="1 20">
        <text>2 a phenolic donor + H2O2 = 2 a phenolic radical donor + 2 H2O</text>
        <dbReference type="Rhea" id="RHEA:56136"/>
        <dbReference type="ChEBI" id="CHEBI:15377"/>
        <dbReference type="ChEBI" id="CHEBI:16240"/>
        <dbReference type="ChEBI" id="CHEBI:139520"/>
        <dbReference type="ChEBI" id="CHEBI:139521"/>
        <dbReference type="EC" id="1.11.1.7"/>
    </reaction>
</comment>
<dbReference type="PaxDb" id="4577-GRMZM2G443885_P01"/>
<keyword evidence="9 17" id="KW-0106">Calcium</keyword>
<feature type="binding site" evidence="17">
    <location>
        <position position="66"/>
    </location>
    <ligand>
        <name>Ca(2+)</name>
        <dbReference type="ChEBI" id="CHEBI:29108"/>
        <label>1</label>
    </ligand>
</feature>
<comment type="cofactor">
    <cofactor evidence="17 20">
        <name>heme b</name>
        <dbReference type="ChEBI" id="CHEBI:60344"/>
    </cofactor>
    <text evidence="17 20">Binds 1 heme b (iron(II)-protoporphyrin IX) group per subunit.</text>
</comment>
<keyword evidence="13" id="KW-0325">Glycoprotein</keyword>
<feature type="disulfide bond" evidence="19">
    <location>
        <begin position="141"/>
        <end position="338"/>
    </location>
</feature>
<dbReference type="PANTHER" id="PTHR31388">
    <property type="entry name" value="PEROXIDASE 72-RELATED"/>
    <property type="match status" value="1"/>
</dbReference>
<evidence type="ECO:0000256" key="20">
    <source>
        <dbReference type="RuleBase" id="RU362060"/>
    </source>
</evidence>
<dbReference type="InterPro" id="IPR033905">
    <property type="entry name" value="Secretory_peroxidase"/>
</dbReference>
<keyword evidence="10 20" id="KW-0560">Oxidoreductase</keyword>
<evidence type="ECO:0000256" key="7">
    <source>
        <dbReference type="ARBA" id="ARBA00022617"/>
    </source>
</evidence>
<evidence type="ECO:0000256" key="15">
    <source>
        <dbReference type="PIRSR" id="PIRSR600823-1"/>
    </source>
</evidence>
<evidence type="ECO:0000256" key="3">
    <source>
        <dbReference type="ARBA" id="ARBA00006873"/>
    </source>
</evidence>